<gene>
    <name evidence="8" type="primary">Ccdc162p</name>
    <name evidence="8" type="ORF">GTO96_0014951</name>
</gene>
<evidence type="ECO:0000259" key="5">
    <source>
        <dbReference type="Pfam" id="PF06657"/>
    </source>
</evidence>
<feature type="compositionally biased region" description="Basic residues" evidence="4">
    <location>
        <begin position="496"/>
        <end position="506"/>
    </location>
</feature>
<dbReference type="Pfam" id="PF15082">
    <property type="entry name" value="DUF4549"/>
    <property type="match status" value="1"/>
</dbReference>
<comment type="caution">
    <text evidence="8">The sequence shown here is derived from an EMBL/GenBank/DDBJ whole genome shotgun (WGS) entry which is preliminary data.</text>
</comment>
<dbReference type="PANTHER" id="PTHR33331">
    <property type="entry name" value="COILED-COIL DOMAIN-CONTAINING PROTEIN 162"/>
    <property type="match status" value="1"/>
</dbReference>
<dbReference type="GO" id="GO:0042802">
    <property type="term" value="F:identical protein binding"/>
    <property type="evidence" value="ECO:0007669"/>
    <property type="project" value="InterPro"/>
</dbReference>
<dbReference type="PANTHER" id="PTHR33331:SF13">
    <property type="entry name" value="COILED-COIL DOMAIN CONTAINING 162"/>
    <property type="match status" value="1"/>
</dbReference>
<dbReference type="Pfam" id="PF06657">
    <property type="entry name" value="Cep57_MT_bd"/>
    <property type="match status" value="1"/>
</dbReference>
<feature type="coiled-coil region" evidence="3">
    <location>
        <begin position="1864"/>
        <end position="1891"/>
    </location>
</feature>
<feature type="region of interest" description="Disordered" evidence="4">
    <location>
        <begin position="388"/>
        <end position="418"/>
    </location>
</feature>
<feature type="domain" description="Cep57 centrosome microtubule-binding" evidence="5">
    <location>
        <begin position="419"/>
        <end position="488"/>
    </location>
</feature>
<dbReference type="GO" id="GO:0043015">
    <property type="term" value="F:gamma-tubulin binding"/>
    <property type="evidence" value="ECO:0007669"/>
    <property type="project" value="InterPro"/>
</dbReference>
<reference evidence="8 9" key="1">
    <citation type="journal article" date="2021" name="Cell">
        <title>Tracing the genetic footprints of vertebrate landing in non-teleost ray-finned fishes.</title>
        <authorList>
            <person name="Bi X."/>
            <person name="Wang K."/>
            <person name="Yang L."/>
            <person name="Pan H."/>
            <person name="Jiang H."/>
            <person name="Wei Q."/>
            <person name="Fang M."/>
            <person name="Yu H."/>
            <person name="Zhu C."/>
            <person name="Cai Y."/>
            <person name="He Y."/>
            <person name="Gan X."/>
            <person name="Zeng H."/>
            <person name="Yu D."/>
            <person name="Zhu Y."/>
            <person name="Jiang H."/>
            <person name="Qiu Q."/>
            <person name="Yang H."/>
            <person name="Zhang Y.E."/>
            <person name="Wang W."/>
            <person name="Zhu M."/>
            <person name="He S."/>
            <person name="Zhang G."/>
        </authorList>
    </citation>
    <scope>NUCLEOTIDE SEQUENCE [LARGE SCALE GENOMIC DNA]</scope>
    <source>
        <strain evidence="8">Bchr_013</strain>
    </source>
</reference>
<evidence type="ECO:0000259" key="7">
    <source>
        <dbReference type="Pfam" id="PF15082"/>
    </source>
</evidence>
<dbReference type="GO" id="GO:0005737">
    <property type="term" value="C:cytoplasm"/>
    <property type="evidence" value="ECO:0007669"/>
    <property type="project" value="UniProtKB-SubCell"/>
</dbReference>
<evidence type="ECO:0000256" key="2">
    <source>
        <dbReference type="ARBA" id="ARBA00022490"/>
    </source>
</evidence>
<feature type="coiled-coil region" evidence="3">
    <location>
        <begin position="161"/>
        <end position="331"/>
    </location>
</feature>
<evidence type="ECO:0000259" key="6">
    <source>
        <dbReference type="Pfam" id="PF14073"/>
    </source>
</evidence>
<keyword evidence="9" id="KW-1185">Reference proteome</keyword>
<feature type="compositionally biased region" description="Polar residues" evidence="4">
    <location>
        <begin position="1219"/>
        <end position="1240"/>
    </location>
</feature>
<feature type="non-terminal residue" evidence="8">
    <location>
        <position position="1"/>
    </location>
</feature>
<evidence type="ECO:0000256" key="1">
    <source>
        <dbReference type="ARBA" id="ARBA00004496"/>
    </source>
</evidence>
<proteinExistence type="predicted"/>
<dbReference type="GO" id="GO:0008017">
    <property type="term" value="F:microtubule binding"/>
    <property type="evidence" value="ECO:0007669"/>
    <property type="project" value="InterPro"/>
</dbReference>
<feature type="non-terminal residue" evidence="8">
    <location>
        <position position="2204"/>
    </location>
</feature>
<evidence type="ECO:0000313" key="9">
    <source>
        <dbReference type="Proteomes" id="UP000886611"/>
    </source>
</evidence>
<feature type="domain" description="DUF4549" evidence="7">
    <location>
        <begin position="545"/>
        <end position="618"/>
    </location>
</feature>
<name>A0A8X8BS45_POLSE</name>
<keyword evidence="3" id="KW-0175">Coiled coil</keyword>
<evidence type="ECO:0000256" key="4">
    <source>
        <dbReference type="SAM" id="MobiDB-lite"/>
    </source>
</evidence>
<organism evidence="8 9">
    <name type="scientific">Polypterus senegalus</name>
    <name type="common">Senegal bichir</name>
    <dbReference type="NCBI Taxonomy" id="55291"/>
    <lineage>
        <taxon>Eukaryota</taxon>
        <taxon>Metazoa</taxon>
        <taxon>Chordata</taxon>
        <taxon>Craniata</taxon>
        <taxon>Vertebrata</taxon>
        <taxon>Euteleostomi</taxon>
        <taxon>Actinopterygii</taxon>
        <taxon>Polypteriformes</taxon>
        <taxon>Polypteridae</taxon>
        <taxon>Polypterus</taxon>
    </lineage>
</organism>
<keyword evidence="2" id="KW-0963">Cytoplasm</keyword>
<comment type="subcellular location">
    <subcellularLocation>
        <location evidence="1">Cytoplasm</location>
    </subcellularLocation>
</comment>
<feature type="region of interest" description="Disordered" evidence="4">
    <location>
        <begin position="339"/>
        <end position="373"/>
    </location>
</feature>
<dbReference type="InterPro" id="IPR025913">
    <property type="entry name" value="Cep57_CLD"/>
</dbReference>
<dbReference type="InterPro" id="IPR029376">
    <property type="entry name" value="DUF4549"/>
</dbReference>
<dbReference type="InterPro" id="IPR024957">
    <property type="entry name" value="Cep57_MT-bd_dom"/>
</dbReference>
<accession>A0A8X8BS45</accession>
<sequence>MDWVLGKAVGSSGCRASVGEERFTDLDFADAALIFVESMEALMGALEILSEESECLGLRVSWMKTKIQAFNDLLGTAISSVSVCGESVDHVERFTYIGSDIHVSGDSSYECLESPSKCSFFGSYYNPPDKLSAPSYYESKYPYNSASQTKRLGVASFEKDKKNLESGSEAVIKALRKLQEKIRRLELERIQAENNIKYLSEKAMRRTLSFEPEKRAMETMEGEENQNKELTSQLCRAEARCSLLEKQLDYMRKMVETAERDKNDIMEKQALLQEDKSRDQVEMQSKLEKLEALEKECLNLISTQALAEKKIIQLEKKLLEEQNQRQLIQERTTQIQTSLQMSKVLQPSLPPDTKMKKKKKSSAKSTSPSHSVSANVQNVLHLMKYRHPQLSDVSPGPPVRMTEKTTSEKKTFHLPMSSCSTTSAGSLSELLVALQDELGQMSFEHQELLKQIQETSKPEVREDFERELDCLVKRMEVKVNQISSVKKHQAAVQKLKLKAQSAKRRADRAPKSEKSSPAGSKSRGGFYNAELAHDLGICLNPGIDNNDQDASSVRIPKDISYFRKERELKLKRGLQVAQAKSIAIKAQVMKREVDSCLSREYTPESLPLLLHQKHIGNIMKEYDDSVQRARRLAVARENLFTGKGTSSGAATVEDVVIYLQWLVCHFHSVKTIHSYLQVLQYLPLSEELITSISSSDGFEDTSDNIILSNNTSILKSLTLLCTPVSSQSGFTGLHNGSSSLVPPLHQLEVEQFKLQLQSLVYSYMETLQLLGLDEGKEEINNDPVSMRGAYLSLLYLRHLRIRELQVHCAEFMEFSDIENHDDFYTSEGGDTHIQDQNGMYIIYDVALKDMKDLEEILIIVASQFIRRDKGDKESARPDLEAWAQVDIDRFAVILDLWSCELAFLKNKQQLVDCYFEAYQHVFDPEEQFTLAQIITDIMHKRPRFDFNSGYFVATYEAECECLQYQEQLIQEILSKQIDEQRQYLQKIWRDGQKCSVYEFGLPPNFVPKQPISVNNSCLGLASLIFKALSQAYYELCQFHRPVSVSANIALEKRLLQVALEKLHNLESPGYSYSIQIQKDVSCALLETKKECIKAEGDGNKQGKEKQAFTMDTFCRLLELVTIRHRLIEASSETAHLAQLYKMFSAEMGFDEFHLYLRPVQFEFASHKEKADQPPPVFITALLEDDSSVDRYTPSSFLLGIHEIDENQIGKFSFRTQESIVQVQDKQSGSQNRSRDSSASGRHSRAAKDSESQASSSVVKHPARPTATSRRRPPEAFVSVQLEKIGPRDVMLNTFITKKQMMGTIMKNPEEVEKVKRELIIEFCQKFNWRMSQYSLRSQIIEYYHNLWALLDDIPSIRDTHFMQGLPNEKKGDRDSEQGLHSDPRLFQQRPRCLLSADGKMFLNLWFIPHFTDVLIMFKSLEETACHRALQQTLQIVAAFHDIVSYVVGFAHLGSYSAVYTSRKHERLTADWGGTEGIGAELQEIQKQIDALRDPTNPQEVSKLLQLRREVLFLQFDAAVQHLIREAFLSSGNIESYKAVTDNMSHALPDLSNSLISSIYSSQMNVPEPLFPSGSRAQQMYPWRTFLANHGEFPYSMSNILPIEYNMQVCLCGLSERNLKIANGEILGVSLLMEDVIQTSQDANFFGFQNWEEEHFQNIEIKADYAGDIIPVNSLIHTEESIFSEGLLQNPVELYMLLKSFLVLWKQLEIFKKEWAREKLGMEEINTLSLHQQFSKIYRVEIFYPAMKMIAGQMGNEEAFDGLFIDTQSILPLKGASEMEIKTQQVTFTKEHLKACLTSLACDIMARERNNFEAYSMFYENILQQEHHLLFQKEQDLKVIGKYQLLKEGPENETADFSYQMIVEITALRAKLSGLEEENQTLRDKIKKEIHLEYEELVQNLFLACFNLKAKLDEYHVKMNSDVCQLISEVRRESIENMITLKRKFGSTRDNLALSGNLEKQEELQALRKENFRLESLLCKMKSLHCWRQTVKLGQLSQKLHLLQEKQLLKEAEHRAAEDTRSRQHLDGVKSANMGRLQEEIGEKEHKLRVIMEELEKTSKISQLQQRKIDKDIREVKSQLSHERSLKLDAFQRVDELQSQVYDFESTLSHRGSSAGQEPSQDELPYRAKFTHSRCYIDPIALPGPITLCSPQLLGSKLHKPVKRVSFLPRMTAKSADTLKVSHFILSFALHCIIEPILPGTSLNN</sequence>
<feature type="domain" description="Cep57 centrosome localisation" evidence="6">
    <location>
        <begin position="170"/>
        <end position="345"/>
    </location>
</feature>
<dbReference type="Pfam" id="PF14073">
    <property type="entry name" value="Cep57_CLD"/>
    <property type="match status" value="1"/>
</dbReference>
<protein>
    <submittedName>
        <fullName evidence="8">CC162 protein</fullName>
    </submittedName>
</protein>
<feature type="compositionally biased region" description="Basic and acidic residues" evidence="4">
    <location>
        <begin position="401"/>
        <end position="411"/>
    </location>
</feature>
<dbReference type="Proteomes" id="UP000886611">
    <property type="component" value="Unassembled WGS sequence"/>
</dbReference>
<evidence type="ECO:0000256" key="3">
    <source>
        <dbReference type="SAM" id="Coils"/>
    </source>
</evidence>
<evidence type="ECO:0000313" key="8">
    <source>
        <dbReference type="EMBL" id="KAG2468403.1"/>
    </source>
</evidence>
<dbReference type="Gene3D" id="1.20.58.90">
    <property type="match status" value="1"/>
</dbReference>
<feature type="compositionally biased region" description="Low complexity" evidence="4">
    <location>
        <begin position="363"/>
        <end position="373"/>
    </location>
</feature>
<feature type="region of interest" description="Disordered" evidence="4">
    <location>
        <begin position="1219"/>
        <end position="1274"/>
    </location>
</feature>
<dbReference type="EMBL" id="JAATIS010000485">
    <property type="protein sequence ID" value="KAG2468403.1"/>
    <property type="molecule type" value="Genomic_DNA"/>
</dbReference>
<feature type="region of interest" description="Disordered" evidence="4">
    <location>
        <begin position="496"/>
        <end position="525"/>
    </location>
</feature>
<dbReference type="InterPro" id="IPR040401">
    <property type="entry name" value="CCDC162"/>
</dbReference>